<evidence type="ECO:0000256" key="7">
    <source>
        <dbReference type="ARBA" id="ARBA00022967"/>
    </source>
</evidence>
<evidence type="ECO:0000256" key="2">
    <source>
        <dbReference type="ARBA" id="ARBA00022475"/>
    </source>
</evidence>
<keyword evidence="3" id="KW-0762">Sugar transport</keyword>
<dbReference type="SUPFAM" id="SSF52540">
    <property type="entry name" value="P-loop containing nucleoside triphosphate hydrolases"/>
    <property type="match status" value="1"/>
</dbReference>
<dbReference type="InterPro" id="IPR050107">
    <property type="entry name" value="ABC_carbohydrate_import_ATPase"/>
</dbReference>
<dbReference type="PATRIC" id="fig|264459.3.peg.7197"/>
<dbReference type="InterPro" id="IPR003439">
    <property type="entry name" value="ABC_transporter-like_ATP-bd"/>
</dbReference>
<dbReference type="PANTHER" id="PTHR43790:SF1">
    <property type="entry name" value="XYLOSE IMPORT ATP-BINDING PROTEIN XYLG"/>
    <property type="match status" value="1"/>
</dbReference>
<evidence type="ECO:0000256" key="3">
    <source>
        <dbReference type="ARBA" id="ARBA00022597"/>
    </source>
</evidence>
<sequence>MGSIDREISRMHLKTASPFLPITSLSGGNQQKAVLAKMLLTRPRVLILDEPTRGVDVGAKYEIYKLMGALAAEGVAIIMVSSELAEVLGVSDRVLVIGEGRLCGDFINHELTQEQVLAAALSHPGDPDSNDPANNNHNDNDRKTA</sequence>
<evidence type="ECO:0000256" key="9">
    <source>
        <dbReference type="SAM" id="MobiDB-lite"/>
    </source>
</evidence>
<keyword evidence="6 11" id="KW-0067">ATP-binding</keyword>
<name>A0A0Q0DBL4_PSESX</name>
<gene>
    <name evidence="11" type="ORF">ALO94_04642</name>
</gene>
<comment type="caution">
    <text evidence="11">The sequence shown here is derived from an EMBL/GenBank/DDBJ whole genome shotgun (WGS) entry which is preliminary data.</text>
</comment>
<keyword evidence="8" id="KW-0472">Membrane</keyword>
<organism evidence="11 12">
    <name type="scientific">Pseudomonas syringae pv. spinaceae</name>
    <dbReference type="NCBI Taxonomy" id="264459"/>
    <lineage>
        <taxon>Bacteria</taxon>
        <taxon>Pseudomonadati</taxon>
        <taxon>Pseudomonadota</taxon>
        <taxon>Gammaproteobacteria</taxon>
        <taxon>Pseudomonadales</taxon>
        <taxon>Pseudomonadaceae</taxon>
        <taxon>Pseudomonas</taxon>
        <taxon>Pseudomonas syringae</taxon>
    </lineage>
</organism>
<evidence type="ECO:0000256" key="6">
    <source>
        <dbReference type="ARBA" id="ARBA00022840"/>
    </source>
</evidence>
<evidence type="ECO:0000256" key="4">
    <source>
        <dbReference type="ARBA" id="ARBA00022737"/>
    </source>
</evidence>
<evidence type="ECO:0000259" key="10">
    <source>
        <dbReference type="Pfam" id="PF00005"/>
    </source>
</evidence>
<dbReference type="Proteomes" id="UP000050384">
    <property type="component" value="Unassembled WGS sequence"/>
</dbReference>
<reference evidence="11 12" key="1">
    <citation type="submission" date="2015-09" db="EMBL/GenBank/DDBJ databases">
        <title>Genome announcement of multiple Pseudomonas syringae strains.</title>
        <authorList>
            <person name="Thakur S."/>
            <person name="Wang P.W."/>
            <person name="Gong Y."/>
            <person name="Weir B.S."/>
            <person name="Guttman D.S."/>
        </authorList>
    </citation>
    <scope>NUCLEOTIDE SEQUENCE [LARGE SCALE GENOMIC DNA]</scope>
    <source>
        <strain evidence="11 12">ICMP16929</strain>
    </source>
</reference>
<evidence type="ECO:0000256" key="5">
    <source>
        <dbReference type="ARBA" id="ARBA00022741"/>
    </source>
</evidence>
<feature type="domain" description="ABC transporter" evidence="10">
    <location>
        <begin position="21"/>
        <end position="52"/>
    </location>
</feature>
<dbReference type="PANTHER" id="PTHR43790">
    <property type="entry name" value="CARBOHYDRATE TRANSPORT ATP-BINDING PROTEIN MG119-RELATED"/>
    <property type="match status" value="1"/>
</dbReference>
<accession>A0A0Q0DBL4</accession>
<dbReference type="Gene3D" id="3.40.50.300">
    <property type="entry name" value="P-loop containing nucleotide triphosphate hydrolases"/>
    <property type="match status" value="1"/>
</dbReference>
<evidence type="ECO:0000256" key="1">
    <source>
        <dbReference type="ARBA" id="ARBA00022448"/>
    </source>
</evidence>
<dbReference type="EMBL" id="LJRI01000004">
    <property type="protein sequence ID" value="KPZ15572.1"/>
    <property type="molecule type" value="Genomic_DNA"/>
</dbReference>
<dbReference type="Pfam" id="PF00005">
    <property type="entry name" value="ABC_tran"/>
    <property type="match status" value="1"/>
</dbReference>
<protein>
    <submittedName>
        <fullName evidence="11">Xylose import ATP-binding protein XylG</fullName>
    </submittedName>
</protein>
<keyword evidence="1" id="KW-0813">Transport</keyword>
<keyword evidence="7" id="KW-1278">Translocase</keyword>
<keyword evidence="5" id="KW-0547">Nucleotide-binding</keyword>
<evidence type="ECO:0000256" key="8">
    <source>
        <dbReference type="ARBA" id="ARBA00023136"/>
    </source>
</evidence>
<keyword evidence="2" id="KW-1003">Cell membrane</keyword>
<dbReference type="GO" id="GO:0005524">
    <property type="term" value="F:ATP binding"/>
    <property type="evidence" value="ECO:0007669"/>
    <property type="project" value="UniProtKB-KW"/>
</dbReference>
<dbReference type="AlphaFoldDB" id="A0A0Q0DBL4"/>
<dbReference type="GO" id="GO:0016887">
    <property type="term" value="F:ATP hydrolysis activity"/>
    <property type="evidence" value="ECO:0007669"/>
    <property type="project" value="InterPro"/>
</dbReference>
<proteinExistence type="predicted"/>
<evidence type="ECO:0000313" key="12">
    <source>
        <dbReference type="Proteomes" id="UP000050384"/>
    </source>
</evidence>
<keyword evidence="4" id="KW-0677">Repeat</keyword>
<feature type="region of interest" description="Disordered" evidence="9">
    <location>
        <begin position="121"/>
        <end position="145"/>
    </location>
</feature>
<evidence type="ECO:0000313" key="11">
    <source>
        <dbReference type="EMBL" id="KPZ15572.1"/>
    </source>
</evidence>
<dbReference type="InterPro" id="IPR027417">
    <property type="entry name" value="P-loop_NTPase"/>
</dbReference>